<reference evidence="2 3" key="1">
    <citation type="journal article" date="2016" name="Nat. Commun.">
        <title>Thousands of microbial genomes shed light on interconnected biogeochemical processes in an aquifer system.</title>
        <authorList>
            <person name="Anantharaman K."/>
            <person name="Brown C.T."/>
            <person name="Hug L.A."/>
            <person name="Sharon I."/>
            <person name="Castelle C.J."/>
            <person name="Probst A.J."/>
            <person name="Thomas B.C."/>
            <person name="Singh A."/>
            <person name="Wilkins M.J."/>
            <person name="Karaoz U."/>
            <person name="Brodie E.L."/>
            <person name="Williams K.H."/>
            <person name="Hubbard S.S."/>
            <person name="Banfield J.F."/>
        </authorList>
    </citation>
    <scope>NUCLEOTIDE SEQUENCE [LARGE SCALE GENOMIC DNA]</scope>
</reference>
<evidence type="ECO:0000256" key="1">
    <source>
        <dbReference type="SAM" id="Phobius"/>
    </source>
</evidence>
<dbReference type="AlphaFoldDB" id="A0A1F7HGA4"/>
<sequence>MDLITFAAVSALIIMVWHFAMNTQPSNFGLLQMIGIFILGGAIGWYMQSIEVALMFSIALSLLFIH</sequence>
<protein>
    <submittedName>
        <fullName evidence="2">Uncharacterized protein</fullName>
    </submittedName>
</protein>
<gene>
    <name evidence="2" type="ORF">A3D08_00620</name>
</gene>
<comment type="caution">
    <text evidence="2">The sequence shown here is derived from an EMBL/GenBank/DDBJ whole genome shotgun (WGS) entry which is preliminary data.</text>
</comment>
<dbReference type="EMBL" id="MFZT01000036">
    <property type="protein sequence ID" value="OGK30006.1"/>
    <property type="molecule type" value="Genomic_DNA"/>
</dbReference>
<accession>A0A1F7HGA4</accession>
<evidence type="ECO:0000313" key="2">
    <source>
        <dbReference type="EMBL" id="OGK30006.1"/>
    </source>
</evidence>
<organism evidence="2 3">
    <name type="scientific">Candidatus Roizmanbacteria bacterium RIFCSPHIGHO2_02_FULL_43_11</name>
    <dbReference type="NCBI Taxonomy" id="1802043"/>
    <lineage>
        <taxon>Bacteria</taxon>
        <taxon>Candidatus Roizmaniibacteriota</taxon>
    </lineage>
</organism>
<name>A0A1F7HGA4_9BACT</name>
<feature type="transmembrane region" description="Helical" evidence="1">
    <location>
        <begin position="32"/>
        <end position="65"/>
    </location>
</feature>
<proteinExistence type="predicted"/>
<evidence type="ECO:0000313" key="3">
    <source>
        <dbReference type="Proteomes" id="UP000178098"/>
    </source>
</evidence>
<keyword evidence="1" id="KW-1133">Transmembrane helix</keyword>
<dbReference type="Proteomes" id="UP000178098">
    <property type="component" value="Unassembled WGS sequence"/>
</dbReference>
<keyword evidence="1" id="KW-0472">Membrane</keyword>
<keyword evidence="1" id="KW-0812">Transmembrane</keyword>